<dbReference type="Pfam" id="PF11716">
    <property type="entry name" value="MDMPI_N"/>
    <property type="match status" value="1"/>
</dbReference>
<evidence type="ECO:0000313" key="2">
    <source>
        <dbReference type="EMBL" id="POM23277.1"/>
    </source>
</evidence>
<feature type="domain" description="Mycothiol-dependent maleylpyruvate isomerase metal-binding" evidence="1">
    <location>
        <begin position="16"/>
        <end position="152"/>
    </location>
</feature>
<dbReference type="EMBL" id="MTBP01000003">
    <property type="protein sequence ID" value="POM23277.1"/>
    <property type="molecule type" value="Genomic_DNA"/>
</dbReference>
<dbReference type="Gene3D" id="1.20.120.450">
    <property type="entry name" value="dinb family like domain"/>
    <property type="match status" value="1"/>
</dbReference>
<proteinExistence type="predicted"/>
<comment type="caution">
    <text evidence="2">The sequence shown here is derived from an EMBL/GenBank/DDBJ whole genome shotgun (WGS) entry which is preliminary data.</text>
</comment>
<dbReference type="InterPro" id="IPR034660">
    <property type="entry name" value="DinB/YfiT-like"/>
</dbReference>
<name>A0A2P4UDZ2_9ACTN</name>
<dbReference type="RefSeq" id="WP_103564925.1">
    <property type="nucleotide sequence ID" value="NZ_MTBP01000003.1"/>
</dbReference>
<dbReference type="InterPro" id="IPR017517">
    <property type="entry name" value="Maleyloyr_isom"/>
</dbReference>
<dbReference type="Proteomes" id="UP000242367">
    <property type="component" value="Unassembled WGS sequence"/>
</dbReference>
<sequence>MDTSILDGLNPFDILDTEAARLDAYFTLLNGADWDRPTRDEGWSRRDVVAHLAGSELYNHACLNDDLDNFNGIMRRERIDDVEAFTEWSVATRRGLPVDEVVAEWRQKNGETRRRMRALGPDAMLPTVVGPYPVGLQTFHFAVEYATHADDIDAPVRPEEQAGRAAWRARFGLFTLDEADVPVDVEDKPGGYRVSLDGASADLSPEEFAEATVRRLPPGHPLPEPLRRAMVVLV</sequence>
<organism evidence="2 3">
    <name type="scientific">Actinomadura rubteroloni</name>
    <dbReference type="NCBI Taxonomy" id="1926885"/>
    <lineage>
        <taxon>Bacteria</taxon>
        <taxon>Bacillati</taxon>
        <taxon>Actinomycetota</taxon>
        <taxon>Actinomycetes</taxon>
        <taxon>Streptosporangiales</taxon>
        <taxon>Thermomonosporaceae</taxon>
        <taxon>Actinomadura</taxon>
    </lineage>
</organism>
<accession>A0A2P4UDZ2</accession>
<dbReference type="SUPFAM" id="SSF109854">
    <property type="entry name" value="DinB/YfiT-like putative metalloenzymes"/>
    <property type="match status" value="1"/>
</dbReference>
<dbReference type="GO" id="GO:0046872">
    <property type="term" value="F:metal ion binding"/>
    <property type="evidence" value="ECO:0007669"/>
    <property type="project" value="InterPro"/>
</dbReference>
<keyword evidence="3" id="KW-1185">Reference proteome</keyword>
<dbReference type="AlphaFoldDB" id="A0A2P4UDZ2"/>
<dbReference type="NCBIfam" id="TIGR03083">
    <property type="entry name" value="maleylpyruvate isomerase family mycothiol-dependent enzyme"/>
    <property type="match status" value="1"/>
</dbReference>
<dbReference type="InterPro" id="IPR024344">
    <property type="entry name" value="MDMPI_metal-binding"/>
</dbReference>
<gene>
    <name evidence="2" type="ORF">BTM25_44300</name>
</gene>
<evidence type="ECO:0000259" key="1">
    <source>
        <dbReference type="Pfam" id="PF11716"/>
    </source>
</evidence>
<evidence type="ECO:0000313" key="3">
    <source>
        <dbReference type="Proteomes" id="UP000242367"/>
    </source>
</evidence>
<protein>
    <recommendedName>
        <fullName evidence="1">Mycothiol-dependent maleylpyruvate isomerase metal-binding domain-containing protein</fullName>
    </recommendedName>
</protein>
<reference evidence="2 3" key="1">
    <citation type="journal article" date="2017" name="Chemistry">
        <title>Isolation, Biosynthesis and Chemical Modifications of Rubterolones A-F: Rare Tropolone Alkaloids from Actinomadura sp. 5-2.</title>
        <authorList>
            <person name="Guo H."/>
            <person name="Benndorf R."/>
            <person name="Leichnitz D."/>
            <person name="Klassen J.L."/>
            <person name="Vollmers J."/>
            <person name="Gorls H."/>
            <person name="Steinacker M."/>
            <person name="Weigel C."/>
            <person name="Dahse H.M."/>
            <person name="Kaster A.K."/>
            <person name="de Beer Z.W."/>
            <person name="Poulsen M."/>
            <person name="Beemelmanns C."/>
        </authorList>
    </citation>
    <scope>NUCLEOTIDE SEQUENCE [LARGE SCALE GENOMIC DNA]</scope>
    <source>
        <strain evidence="2 3">5-2</strain>
    </source>
</reference>